<evidence type="ECO:0000313" key="2">
    <source>
        <dbReference type="EMBL" id="KAF4647825.1"/>
    </source>
</evidence>
<dbReference type="EMBL" id="JAAPAO010002346">
    <property type="protein sequence ID" value="KAF4647825.1"/>
    <property type="molecule type" value="Genomic_DNA"/>
</dbReference>
<evidence type="ECO:0000313" key="3">
    <source>
        <dbReference type="Proteomes" id="UP000591131"/>
    </source>
</evidence>
<reference evidence="2 3" key="1">
    <citation type="submission" date="2020-04" db="EMBL/GenBank/DDBJ databases">
        <title>Perkinsus chesapeaki whole genome sequence.</title>
        <authorList>
            <person name="Bogema D.R."/>
        </authorList>
    </citation>
    <scope>NUCLEOTIDE SEQUENCE [LARGE SCALE GENOMIC DNA]</scope>
    <source>
        <strain evidence="2">ATCC PRA-425</strain>
    </source>
</reference>
<accession>A0A7J6KKM4</accession>
<name>A0A7J6KKM4_PERCH</name>
<comment type="caution">
    <text evidence="2">The sequence shown here is derived from an EMBL/GenBank/DDBJ whole genome shotgun (WGS) entry which is preliminary data.</text>
</comment>
<dbReference type="OrthoDB" id="8026949at2759"/>
<gene>
    <name evidence="2" type="ORF">FOL47_004085</name>
</gene>
<feature type="non-terminal residue" evidence="2">
    <location>
        <position position="304"/>
    </location>
</feature>
<sequence>LRPNYARTVRVTYSHVRDVNQLCTMLTMWEAANAGDNAVASLPATSDSKGSGSQAVNVVTDNNADTTSDGSTQADAPPVVVNYAPSQPQAQSAITYAPPARRPVKCWDCDGPHMKRDCPLRKGQNREPKTAPSTTETPASNSNQSDKLELVRVLLDDSIDDESEDMVRRVQIRDPLVPLVIREDGEGGARVRCLLDTGARGEGYMSRALFIALKSAGIITGELSPCEGVRFGNSSSSGADGEITLSIDNYGPLKFKILPHLEPEVIIGMRALYRYPGMRIELENCCDEVVQTGDLQDDRVDNCK</sequence>
<feature type="compositionally biased region" description="Basic and acidic residues" evidence="1">
    <location>
        <begin position="115"/>
        <end position="129"/>
    </location>
</feature>
<keyword evidence="3" id="KW-1185">Reference proteome</keyword>
<feature type="region of interest" description="Disordered" evidence="1">
    <location>
        <begin position="115"/>
        <end position="145"/>
    </location>
</feature>
<organism evidence="2 3">
    <name type="scientific">Perkinsus chesapeaki</name>
    <name type="common">Clam parasite</name>
    <name type="synonym">Perkinsus andrewsi</name>
    <dbReference type="NCBI Taxonomy" id="330153"/>
    <lineage>
        <taxon>Eukaryota</taxon>
        <taxon>Sar</taxon>
        <taxon>Alveolata</taxon>
        <taxon>Perkinsozoa</taxon>
        <taxon>Perkinsea</taxon>
        <taxon>Perkinsida</taxon>
        <taxon>Perkinsidae</taxon>
        <taxon>Perkinsus</taxon>
    </lineage>
</organism>
<feature type="compositionally biased region" description="Polar residues" evidence="1">
    <location>
        <begin position="131"/>
        <end position="145"/>
    </location>
</feature>
<dbReference type="Proteomes" id="UP000591131">
    <property type="component" value="Unassembled WGS sequence"/>
</dbReference>
<protein>
    <submittedName>
        <fullName evidence="2">Uncharacterized protein</fullName>
    </submittedName>
</protein>
<dbReference type="AlphaFoldDB" id="A0A7J6KKM4"/>
<feature type="non-terminal residue" evidence="2">
    <location>
        <position position="1"/>
    </location>
</feature>
<proteinExistence type="predicted"/>
<evidence type="ECO:0000256" key="1">
    <source>
        <dbReference type="SAM" id="MobiDB-lite"/>
    </source>
</evidence>